<feature type="region of interest" description="Disordered" evidence="1">
    <location>
        <begin position="65"/>
        <end position="101"/>
    </location>
</feature>
<feature type="compositionally biased region" description="Basic and acidic residues" evidence="1">
    <location>
        <begin position="74"/>
        <end position="101"/>
    </location>
</feature>
<dbReference type="EMBL" id="BDIP01001169">
    <property type="protein sequence ID" value="GIQ83769.1"/>
    <property type="molecule type" value="Genomic_DNA"/>
</dbReference>
<protein>
    <submittedName>
        <fullName evidence="2">Uncharacterized protein</fullName>
    </submittedName>
</protein>
<evidence type="ECO:0000256" key="1">
    <source>
        <dbReference type="SAM" id="MobiDB-lite"/>
    </source>
</evidence>
<feature type="compositionally biased region" description="Basic residues" evidence="1">
    <location>
        <begin position="547"/>
        <end position="558"/>
    </location>
</feature>
<name>A0A9K3CUX3_9EUKA</name>
<evidence type="ECO:0000313" key="2">
    <source>
        <dbReference type="EMBL" id="GIQ83769.1"/>
    </source>
</evidence>
<feature type="compositionally biased region" description="Polar residues" evidence="1">
    <location>
        <begin position="633"/>
        <end position="644"/>
    </location>
</feature>
<gene>
    <name evidence="2" type="ORF">KIPB_005139</name>
</gene>
<sequence>MASDIPQSLFDGDGVPLSEEQTDRIMEEEGLLNIPPRPVDPLDTADRAVEEAHLAHVSEEAQAFGAAAAMKARPLRDRDTTSGRDAHSQLETERHREEESERRALLAEKRVELLEKRLTEMTAVFKGRVTLATERENKLRQALYNAKQGKGDVREYNTVGGGKSRDRDSTDEDLAVYKARCTRLSAILVHREAVIEALESESQRLRDALKATQSAFVHSERALSDTNEALKAVGQDRDVLQMRLTQMQEPSASASASAETGLETDTNSEESVQMQRMRAGLAQERAKRYAKNARVKSLLAEMQLYRRSLAGLVTEKSVQSHMQGTSMQGKRVQGLVDTVSDLDQSQSALRQLVRGTALSLEPRRLRLALRALQKEDQRLRSRQALDNWSMCHSINRARTVAGRLGLEDPVPTALRLVSDYSWTRVKEAGVSVAVRLARFLCLDIRAWQSRRGIMLAFRHRTLNRFLTSLASAPAGAMIAPEADLTRLSALHLARLSSLSAGLDVDLSTLSATDRGHLLESVLTYCVSGDVASLEGVRAVHAVEMLSPRRKQHIRRPMPSHKGPPRPLESVTGAPPMSPVPDGRFSESPYLRTSRMAESPSGRKPRPPPNGHMSPSQARKRSTYSQRVKDTGLGKSSSNLPDVLY</sequence>
<organism evidence="2 3">
    <name type="scientific">Kipferlia bialata</name>
    <dbReference type="NCBI Taxonomy" id="797122"/>
    <lineage>
        <taxon>Eukaryota</taxon>
        <taxon>Metamonada</taxon>
        <taxon>Carpediemonas-like organisms</taxon>
        <taxon>Kipferlia</taxon>
    </lineage>
</organism>
<accession>A0A9K3CUX3</accession>
<dbReference type="Proteomes" id="UP000265618">
    <property type="component" value="Unassembled WGS sequence"/>
</dbReference>
<feature type="region of interest" description="Disordered" evidence="1">
    <location>
        <begin position="246"/>
        <end position="271"/>
    </location>
</feature>
<keyword evidence="3" id="KW-1185">Reference proteome</keyword>
<evidence type="ECO:0000313" key="3">
    <source>
        <dbReference type="Proteomes" id="UP000265618"/>
    </source>
</evidence>
<reference evidence="2 3" key="1">
    <citation type="journal article" date="2018" name="PLoS ONE">
        <title>The draft genome of Kipferlia bialata reveals reductive genome evolution in fornicate parasites.</title>
        <authorList>
            <person name="Tanifuji G."/>
            <person name="Takabayashi S."/>
            <person name="Kume K."/>
            <person name="Takagi M."/>
            <person name="Nakayama T."/>
            <person name="Kamikawa R."/>
            <person name="Inagaki Y."/>
            <person name="Hashimoto T."/>
        </authorList>
    </citation>
    <scope>NUCLEOTIDE SEQUENCE [LARGE SCALE GENOMIC DNA]</scope>
    <source>
        <strain evidence="2">NY0173</strain>
    </source>
</reference>
<proteinExistence type="predicted"/>
<dbReference type="AlphaFoldDB" id="A0A9K3CUX3"/>
<feature type="region of interest" description="Disordered" evidence="1">
    <location>
        <begin position="547"/>
        <end position="644"/>
    </location>
</feature>
<comment type="caution">
    <text evidence="2">The sequence shown here is derived from an EMBL/GenBank/DDBJ whole genome shotgun (WGS) entry which is preliminary data.</text>
</comment>